<keyword evidence="1" id="KW-0812">Transmembrane</keyword>
<evidence type="ECO:0000313" key="4">
    <source>
        <dbReference type="Proteomes" id="UP000027120"/>
    </source>
</evidence>
<evidence type="ECO:0000256" key="2">
    <source>
        <dbReference type="SAM" id="SignalP"/>
    </source>
</evidence>
<proteinExistence type="predicted"/>
<dbReference type="Proteomes" id="UP000027120">
    <property type="component" value="Unassembled WGS sequence"/>
</dbReference>
<dbReference type="AlphaFoldDB" id="A0A067ELI2"/>
<dbReference type="EMBL" id="KK785042">
    <property type="protein sequence ID" value="KDO52057.1"/>
    <property type="molecule type" value="Genomic_DNA"/>
</dbReference>
<keyword evidence="1" id="KW-1133">Transmembrane helix</keyword>
<evidence type="ECO:0000313" key="3">
    <source>
        <dbReference type="EMBL" id="KDO52057.1"/>
    </source>
</evidence>
<reference evidence="3 4" key="1">
    <citation type="submission" date="2014-04" db="EMBL/GenBank/DDBJ databases">
        <authorList>
            <consortium name="International Citrus Genome Consortium"/>
            <person name="Gmitter F."/>
            <person name="Chen C."/>
            <person name="Farmerie W."/>
            <person name="Harkins T."/>
            <person name="Desany B."/>
            <person name="Mohiuddin M."/>
            <person name="Kodira C."/>
            <person name="Borodovsky M."/>
            <person name="Lomsadze A."/>
            <person name="Burns P."/>
            <person name="Jenkins J."/>
            <person name="Prochnik S."/>
            <person name="Shu S."/>
            <person name="Chapman J."/>
            <person name="Pitluck S."/>
            <person name="Schmutz J."/>
            <person name="Rokhsar D."/>
        </authorList>
    </citation>
    <scope>NUCLEOTIDE SEQUENCE</scope>
</reference>
<name>A0A067ELI2_CITSI</name>
<feature type="transmembrane region" description="Helical" evidence="1">
    <location>
        <begin position="58"/>
        <end position="80"/>
    </location>
</feature>
<evidence type="ECO:0000256" key="1">
    <source>
        <dbReference type="SAM" id="Phobius"/>
    </source>
</evidence>
<sequence length="96" mass="11613">MMVVMLVCSVFQYITLQLLDLESIFLIFVKLQGVDRFRKHNYGERDYFKRAMESQIELELYVLCEWLFLLPVYNCFFLFFNKILWVNPIDHCNGSL</sequence>
<gene>
    <name evidence="3" type="ORF">CISIN_1g041544mg</name>
</gene>
<feature type="transmembrane region" description="Helical" evidence="1">
    <location>
        <begin position="12"/>
        <end position="29"/>
    </location>
</feature>
<feature type="chain" id="PRO_5001640336" evidence="2">
    <location>
        <begin position="17"/>
        <end position="96"/>
    </location>
</feature>
<feature type="signal peptide" evidence="2">
    <location>
        <begin position="1"/>
        <end position="16"/>
    </location>
</feature>
<keyword evidence="1" id="KW-0472">Membrane</keyword>
<organism evidence="3 4">
    <name type="scientific">Citrus sinensis</name>
    <name type="common">Sweet orange</name>
    <name type="synonym">Citrus aurantium var. sinensis</name>
    <dbReference type="NCBI Taxonomy" id="2711"/>
    <lineage>
        <taxon>Eukaryota</taxon>
        <taxon>Viridiplantae</taxon>
        <taxon>Streptophyta</taxon>
        <taxon>Embryophyta</taxon>
        <taxon>Tracheophyta</taxon>
        <taxon>Spermatophyta</taxon>
        <taxon>Magnoliopsida</taxon>
        <taxon>eudicotyledons</taxon>
        <taxon>Gunneridae</taxon>
        <taxon>Pentapetalae</taxon>
        <taxon>rosids</taxon>
        <taxon>malvids</taxon>
        <taxon>Sapindales</taxon>
        <taxon>Rutaceae</taxon>
        <taxon>Aurantioideae</taxon>
        <taxon>Citrus</taxon>
    </lineage>
</organism>
<keyword evidence="4" id="KW-1185">Reference proteome</keyword>
<protein>
    <submittedName>
        <fullName evidence="3">Uncharacterized protein</fullName>
    </submittedName>
</protein>
<accession>A0A067ELI2</accession>
<keyword evidence="2" id="KW-0732">Signal</keyword>